<protein>
    <recommendedName>
        <fullName evidence="3">SusC/RagA family TonB-linked outer membrane protein</fullName>
    </recommendedName>
</protein>
<proteinExistence type="predicted"/>
<evidence type="ECO:0000313" key="2">
    <source>
        <dbReference type="Proteomes" id="UP001597425"/>
    </source>
</evidence>
<accession>A0ABW5EG42</accession>
<keyword evidence="2" id="KW-1185">Reference proteome</keyword>
<feature type="non-terminal residue" evidence="1">
    <location>
        <position position="1"/>
    </location>
</feature>
<dbReference type="EMBL" id="JBHUJD010000079">
    <property type="protein sequence ID" value="MFD2312586.1"/>
    <property type="molecule type" value="Genomic_DNA"/>
</dbReference>
<gene>
    <name evidence="1" type="ORF">ACFSKX_19380</name>
</gene>
<dbReference type="RefSeq" id="WP_377558817.1">
    <property type="nucleotide sequence ID" value="NZ_JBHUJD010000079.1"/>
</dbReference>
<comment type="caution">
    <text evidence="1">The sequence shown here is derived from an EMBL/GenBank/DDBJ whole genome shotgun (WGS) entry which is preliminary data.</text>
</comment>
<evidence type="ECO:0008006" key="3">
    <source>
        <dbReference type="Google" id="ProtNLM"/>
    </source>
</evidence>
<name>A0ABW5EG42_9GAMM</name>
<evidence type="ECO:0000313" key="1">
    <source>
        <dbReference type="EMBL" id="MFD2312586.1"/>
    </source>
</evidence>
<dbReference type="Proteomes" id="UP001597425">
    <property type="component" value="Unassembled WGS sequence"/>
</dbReference>
<reference evidence="2" key="1">
    <citation type="journal article" date="2019" name="Int. J. Syst. Evol. Microbiol.">
        <title>The Global Catalogue of Microorganisms (GCM) 10K type strain sequencing project: providing services to taxonomists for standard genome sequencing and annotation.</title>
        <authorList>
            <consortium name="The Broad Institute Genomics Platform"/>
            <consortium name="The Broad Institute Genome Sequencing Center for Infectious Disease"/>
            <person name="Wu L."/>
            <person name="Ma J."/>
        </authorList>
    </citation>
    <scope>NUCLEOTIDE SEQUENCE [LARGE SCALE GENOMIC DNA]</scope>
    <source>
        <strain evidence="2">KCTC 12848</strain>
    </source>
</reference>
<sequence length="101" mass="11314">QDYYRSSTRFNRASEILVQDASWVKLRNIGLSYNITGKILDKLRMDNISLTASANNILIWTPFEGFDPEGNQYSAGSNVYGFTGLSTPITESYSFGIKLGF</sequence>
<organism evidence="1 2">
    <name type="scientific">Microbulbifer halophilus</name>
    <dbReference type="NCBI Taxonomy" id="453963"/>
    <lineage>
        <taxon>Bacteria</taxon>
        <taxon>Pseudomonadati</taxon>
        <taxon>Pseudomonadota</taxon>
        <taxon>Gammaproteobacteria</taxon>
        <taxon>Cellvibrionales</taxon>
        <taxon>Microbulbiferaceae</taxon>
        <taxon>Microbulbifer</taxon>
    </lineage>
</organism>